<evidence type="ECO:0000313" key="3">
    <source>
        <dbReference type="EMBL" id="CAI9954499.1"/>
    </source>
</evidence>
<dbReference type="EMBL" id="CAXDID020000094">
    <property type="protein sequence ID" value="CAL6023680.1"/>
    <property type="molecule type" value="Genomic_DNA"/>
</dbReference>
<dbReference type="InterPro" id="IPR025875">
    <property type="entry name" value="Leu-rich_rpt_4"/>
</dbReference>
<evidence type="ECO:0000256" key="1">
    <source>
        <dbReference type="ARBA" id="ARBA00022614"/>
    </source>
</evidence>
<protein>
    <submittedName>
        <fullName evidence="3">Uncharacterized protein</fullName>
    </submittedName>
</protein>
<evidence type="ECO:0000313" key="5">
    <source>
        <dbReference type="Proteomes" id="UP001642409"/>
    </source>
</evidence>
<sequence>MILDFEPLSHNPNFNVEWISDQQYPSLKIFQEYLGSKTPDADVAKLMHITKKRNIYSTYLCSMLKKYAPLVQNRELYIIKDQNVLSLQFVDFLPIDKLFVFECFSLRFDQTPSKITHLIINRCEQNDLKGFEKMQQIQELSLRSNKITEKCLSQEVMSSFTKLTNLDLGLNELNNIDNIIYATSLTELDISHNYVENIDQIKQLANLVKLDASSISSVQNFGNLQLTYLNLSNNQLYSIIFLENLTNLVDLNISFNKITKIDYLKLLNKLDCLYLDGNAIYDFKPLFDLQNSKLEWFGQQNLQYLDDMIKNESNDLQKLQKQNQVKYNINMQKILQNYVQNKEKSLDINDSKILQDLTNINILKLDVLSVSRCPHAQRGWTYRRLILLQIFYYYSHKQTTLLNNSADYLWLFAKSIFYQKTSIWGSNTIYQSLLGKTQLNQCKQAVDQQI</sequence>
<reference evidence="4 5" key="2">
    <citation type="submission" date="2024-07" db="EMBL/GenBank/DDBJ databases">
        <authorList>
            <person name="Akdeniz Z."/>
        </authorList>
    </citation>
    <scope>NUCLEOTIDE SEQUENCE [LARGE SCALE GENOMIC DNA]</scope>
</reference>
<evidence type="ECO:0000256" key="2">
    <source>
        <dbReference type="ARBA" id="ARBA00022737"/>
    </source>
</evidence>
<name>A0AA86QK08_9EUKA</name>
<dbReference type="PANTHER" id="PTHR46652:SF3">
    <property type="entry name" value="LEUCINE-RICH REPEAT-CONTAINING PROTEIN 9"/>
    <property type="match status" value="1"/>
</dbReference>
<keyword evidence="2" id="KW-0677">Repeat</keyword>
<comment type="caution">
    <text evidence="3">The sequence shown here is derived from an EMBL/GenBank/DDBJ whole genome shotgun (WGS) entry which is preliminary data.</text>
</comment>
<keyword evidence="1" id="KW-0433">Leucine-rich repeat</keyword>
<dbReference type="EMBL" id="CATOUU010000849">
    <property type="protein sequence ID" value="CAI9954499.1"/>
    <property type="molecule type" value="Genomic_DNA"/>
</dbReference>
<dbReference type="PANTHER" id="PTHR46652">
    <property type="entry name" value="LEUCINE-RICH REPEAT AND IQ DOMAIN-CONTAINING PROTEIN 1-RELATED"/>
    <property type="match status" value="1"/>
</dbReference>
<dbReference type="SUPFAM" id="SSF52058">
    <property type="entry name" value="L domain-like"/>
    <property type="match status" value="1"/>
</dbReference>
<organism evidence="3">
    <name type="scientific">Hexamita inflata</name>
    <dbReference type="NCBI Taxonomy" id="28002"/>
    <lineage>
        <taxon>Eukaryota</taxon>
        <taxon>Metamonada</taxon>
        <taxon>Diplomonadida</taxon>
        <taxon>Hexamitidae</taxon>
        <taxon>Hexamitinae</taxon>
        <taxon>Hexamita</taxon>
    </lineage>
</organism>
<dbReference type="InterPro" id="IPR001611">
    <property type="entry name" value="Leu-rich_rpt"/>
</dbReference>
<dbReference type="Proteomes" id="UP001642409">
    <property type="component" value="Unassembled WGS sequence"/>
</dbReference>
<proteinExistence type="predicted"/>
<reference evidence="3" key="1">
    <citation type="submission" date="2023-06" db="EMBL/GenBank/DDBJ databases">
        <authorList>
            <person name="Kurt Z."/>
        </authorList>
    </citation>
    <scope>NUCLEOTIDE SEQUENCE</scope>
</reference>
<dbReference type="InterPro" id="IPR050836">
    <property type="entry name" value="SDS22/Internalin_LRR"/>
</dbReference>
<evidence type="ECO:0000313" key="4">
    <source>
        <dbReference type="EMBL" id="CAL6023680.1"/>
    </source>
</evidence>
<dbReference type="InterPro" id="IPR032675">
    <property type="entry name" value="LRR_dom_sf"/>
</dbReference>
<dbReference type="Gene3D" id="3.80.10.10">
    <property type="entry name" value="Ribonuclease Inhibitor"/>
    <property type="match status" value="1"/>
</dbReference>
<gene>
    <name evidence="4" type="ORF">HINF_LOCUS29249</name>
    <name evidence="3" type="ORF">HINF_LOCUS42144</name>
</gene>
<dbReference type="Pfam" id="PF12799">
    <property type="entry name" value="LRR_4"/>
    <property type="match status" value="1"/>
</dbReference>
<dbReference type="PROSITE" id="PS51450">
    <property type="entry name" value="LRR"/>
    <property type="match status" value="5"/>
</dbReference>
<dbReference type="SMART" id="SM00365">
    <property type="entry name" value="LRR_SD22"/>
    <property type="match status" value="4"/>
</dbReference>
<dbReference type="AlphaFoldDB" id="A0AA86QK08"/>
<accession>A0AA86QK08</accession>
<keyword evidence="5" id="KW-1185">Reference proteome</keyword>